<name>K8DYU6_9FIRM</name>
<sequence length="158" mass="18082">MAAMDYRLVPMQVEHLPGVLEIERASFATPWSSQAFTYELTQNNFAYYLVALHQDRVVGYGGMWLVLDEAHITNIAVHPQHRGHRVGEGLLMELMRQAVLRGAARMTLEVRPSNQAARQLYKKLGFQEKGRRKKYYSDTNEDAIIMWLDLSIQVGDSS</sequence>
<protein>
    <submittedName>
        <fullName evidence="6">Putative ribosomal-protein-alanine acetyltransferase</fullName>
        <ecNumber evidence="6">2.3.1.128</ecNumber>
    </submittedName>
</protein>
<dbReference type="SUPFAM" id="SSF55729">
    <property type="entry name" value="Acyl-CoA N-acyltransferases (Nat)"/>
    <property type="match status" value="1"/>
</dbReference>
<dbReference type="InterPro" id="IPR016181">
    <property type="entry name" value="Acyl_CoA_acyltransferase"/>
</dbReference>
<dbReference type="Gene3D" id="3.40.630.30">
    <property type="match status" value="1"/>
</dbReference>
<feature type="domain" description="N-acetyltransferase" evidence="5">
    <location>
        <begin position="6"/>
        <end position="151"/>
    </location>
</feature>
<evidence type="ECO:0000259" key="5">
    <source>
        <dbReference type="PROSITE" id="PS51186"/>
    </source>
</evidence>
<dbReference type="PANTHER" id="PTHR43420">
    <property type="entry name" value="ACETYLTRANSFERASE"/>
    <property type="match status" value="1"/>
</dbReference>
<dbReference type="InterPro" id="IPR000182">
    <property type="entry name" value="GNAT_dom"/>
</dbReference>
<reference evidence="6 7" key="1">
    <citation type="journal article" date="2013" name="Genome Announc.">
        <title>Genome Sequence of the Sulfate-Reducing Bacterium Desulfotomaculum hydrothermale Lam5(T).</title>
        <authorList>
            <person name="Amin O."/>
            <person name="Fardeau M.L."/>
            <person name="Valette O."/>
            <person name="Hirschler-Rea A."/>
            <person name="Barbe V."/>
            <person name="Medigue C."/>
            <person name="Vacherie B."/>
            <person name="Ollivier B."/>
            <person name="Bertin P.N."/>
            <person name="Dolla A."/>
        </authorList>
    </citation>
    <scope>NUCLEOTIDE SEQUENCE [LARGE SCALE GENOMIC DNA]</scope>
    <source>
        <strain evidence="7">Lam5 / DSM 18033</strain>
    </source>
</reference>
<proteinExistence type="inferred from homology"/>
<keyword evidence="4 6" id="KW-0012">Acyltransferase</keyword>
<evidence type="ECO:0000256" key="1">
    <source>
        <dbReference type="ARBA" id="ARBA00005395"/>
    </source>
</evidence>
<dbReference type="Proteomes" id="UP000009315">
    <property type="component" value="Unassembled WGS sequence"/>
</dbReference>
<keyword evidence="7" id="KW-1185">Reference proteome</keyword>
<comment type="caution">
    <text evidence="6">The sequence shown here is derived from an EMBL/GenBank/DDBJ whole genome shotgun (WGS) entry which is preliminary data.</text>
</comment>
<dbReference type="PANTHER" id="PTHR43420:SF44">
    <property type="entry name" value="ACETYLTRANSFERASE YPEA"/>
    <property type="match status" value="1"/>
</dbReference>
<evidence type="ECO:0000313" key="7">
    <source>
        <dbReference type="Proteomes" id="UP000009315"/>
    </source>
</evidence>
<dbReference type="NCBIfam" id="TIGR01575">
    <property type="entry name" value="rimI"/>
    <property type="match status" value="1"/>
</dbReference>
<keyword evidence="2" id="KW-0963">Cytoplasm</keyword>
<evidence type="ECO:0000256" key="3">
    <source>
        <dbReference type="ARBA" id="ARBA00022679"/>
    </source>
</evidence>
<dbReference type="GO" id="GO:0008080">
    <property type="term" value="F:N-acetyltransferase activity"/>
    <property type="evidence" value="ECO:0007669"/>
    <property type="project" value="InterPro"/>
</dbReference>
<dbReference type="STRING" id="1121428.DESHY_160203"/>
<evidence type="ECO:0000313" key="6">
    <source>
        <dbReference type="EMBL" id="CCO08079.1"/>
    </source>
</evidence>
<dbReference type="CDD" id="cd04301">
    <property type="entry name" value="NAT_SF"/>
    <property type="match status" value="1"/>
</dbReference>
<dbReference type="EMBL" id="CAOS01000008">
    <property type="protein sequence ID" value="CCO08079.1"/>
    <property type="molecule type" value="Genomic_DNA"/>
</dbReference>
<dbReference type="EC" id="2.3.1.128" evidence="6"/>
<dbReference type="eggNOG" id="COG0456">
    <property type="taxonomic scope" value="Bacteria"/>
</dbReference>
<dbReference type="PROSITE" id="PS51186">
    <property type="entry name" value="GNAT"/>
    <property type="match status" value="1"/>
</dbReference>
<dbReference type="InterPro" id="IPR050680">
    <property type="entry name" value="YpeA/RimI_acetyltransf"/>
</dbReference>
<evidence type="ECO:0000256" key="4">
    <source>
        <dbReference type="ARBA" id="ARBA00023315"/>
    </source>
</evidence>
<evidence type="ECO:0000256" key="2">
    <source>
        <dbReference type="ARBA" id="ARBA00022490"/>
    </source>
</evidence>
<comment type="similarity">
    <text evidence="1">Belongs to the acetyltransferase family. RimI subfamily.</text>
</comment>
<gene>
    <name evidence="6" type="primary">rimI</name>
    <name evidence="6" type="ORF">DESHY_160203</name>
</gene>
<organism evidence="6 7">
    <name type="scientific">Desulforamulus hydrothermalis Lam5 = DSM 18033</name>
    <dbReference type="NCBI Taxonomy" id="1121428"/>
    <lineage>
        <taxon>Bacteria</taxon>
        <taxon>Bacillati</taxon>
        <taxon>Bacillota</taxon>
        <taxon>Clostridia</taxon>
        <taxon>Eubacteriales</taxon>
        <taxon>Peptococcaceae</taxon>
        <taxon>Desulforamulus</taxon>
    </lineage>
</organism>
<dbReference type="AlphaFoldDB" id="K8DYU6"/>
<dbReference type="InterPro" id="IPR006464">
    <property type="entry name" value="AcTrfase_RimI/Ard1"/>
</dbReference>
<dbReference type="Pfam" id="PF00583">
    <property type="entry name" value="Acetyltransf_1"/>
    <property type="match status" value="1"/>
</dbReference>
<accession>K8DYU6</accession>
<keyword evidence="3 6" id="KW-0808">Transferase</keyword>